<dbReference type="CDD" id="cd08646">
    <property type="entry name" value="FMT_core_Met-tRNA-FMT_N"/>
    <property type="match status" value="1"/>
</dbReference>
<dbReference type="HAMAP" id="MF_00182">
    <property type="entry name" value="Formyl_trans"/>
    <property type="match status" value="1"/>
</dbReference>
<evidence type="ECO:0000313" key="8">
    <source>
        <dbReference type="EMBL" id="QOY60043.1"/>
    </source>
</evidence>
<dbReference type="InterPro" id="IPR041711">
    <property type="entry name" value="Met-tRNA-FMT_N"/>
</dbReference>
<dbReference type="InterPro" id="IPR011034">
    <property type="entry name" value="Formyl_transferase-like_C_sf"/>
</dbReference>
<dbReference type="AlphaFoldDB" id="A0A7S7M7H4"/>
<dbReference type="SUPFAM" id="SSF50486">
    <property type="entry name" value="FMT C-terminal domain-like"/>
    <property type="match status" value="1"/>
</dbReference>
<evidence type="ECO:0000256" key="4">
    <source>
        <dbReference type="ARBA" id="ARBA00022917"/>
    </source>
</evidence>
<dbReference type="RefSeq" id="WP_194370092.1">
    <property type="nucleotide sequence ID" value="NZ_CP063767.1"/>
</dbReference>
<evidence type="ECO:0000313" key="9">
    <source>
        <dbReference type="Proteomes" id="UP000593735"/>
    </source>
</evidence>
<dbReference type="Pfam" id="PF00551">
    <property type="entry name" value="Formyl_trans_N"/>
    <property type="match status" value="1"/>
</dbReference>
<name>A0A7S7M7H4_9ACTN</name>
<accession>A0A7S7M7H4</accession>
<dbReference type="InterPro" id="IPR036477">
    <property type="entry name" value="Formyl_transf_N_sf"/>
</dbReference>
<dbReference type="SUPFAM" id="SSF53328">
    <property type="entry name" value="Formyltransferase"/>
    <property type="match status" value="1"/>
</dbReference>
<feature type="binding site" evidence="5">
    <location>
        <begin position="107"/>
        <end position="110"/>
    </location>
    <ligand>
        <name>(6S)-5,6,7,8-tetrahydrofolate</name>
        <dbReference type="ChEBI" id="CHEBI:57453"/>
    </ligand>
</feature>
<evidence type="ECO:0000256" key="2">
    <source>
        <dbReference type="ARBA" id="ARBA00012261"/>
    </source>
</evidence>
<sequence length="303" mass="31691">MRIVFMGTPKFSVPSLEALAARHDVALVVTRPDAVRGRGRALEPSAVKARALELGLDVLEASRMDERALAAVRAAEPDVICVVAFGCILPDELLSVAPLGAVNVHASLLPRWRGAAPIQRAILAGDERAGVSIMRVAHDLDAGAWCAQASVEVGEKDAGELTVELSGLGASELVGALDTLADGTAVWHEQDASRVTLAPKLTKAEMLLSPEDSAVACARRVRASGDTAPARLALSGRGLRVLEARAADEFVEAGAVTAAHGRVLLGCAEGTLELLRVRPDGKGDRDASSWAAGLRGELSWERV</sequence>
<keyword evidence="4 5" id="KW-0648">Protein biosynthesis</keyword>
<dbReference type="GO" id="GO:0004479">
    <property type="term" value="F:methionyl-tRNA formyltransferase activity"/>
    <property type="evidence" value="ECO:0007669"/>
    <property type="project" value="UniProtKB-UniRule"/>
</dbReference>
<feature type="domain" description="Formyl transferase N-terminal" evidence="6">
    <location>
        <begin position="1"/>
        <end position="158"/>
    </location>
</feature>
<comment type="similarity">
    <text evidence="1 5">Belongs to the Fmt family.</text>
</comment>
<organism evidence="8 9">
    <name type="scientific">Thermophilibacter immobilis</name>
    <dbReference type="NCBI Taxonomy" id="2779519"/>
    <lineage>
        <taxon>Bacteria</taxon>
        <taxon>Bacillati</taxon>
        <taxon>Actinomycetota</taxon>
        <taxon>Coriobacteriia</taxon>
        <taxon>Coriobacteriales</taxon>
        <taxon>Atopobiaceae</taxon>
        <taxon>Thermophilibacter</taxon>
    </lineage>
</organism>
<dbReference type="EMBL" id="CP063767">
    <property type="protein sequence ID" value="QOY60043.1"/>
    <property type="molecule type" value="Genomic_DNA"/>
</dbReference>
<proteinExistence type="inferred from homology"/>
<feature type="domain" description="Formyl transferase C-terminal" evidence="7">
    <location>
        <begin position="200"/>
        <end position="294"/>
    </location>
</feature>
<evidence type="ECO:0000256" key="5">
    <source>
        <dbReference type="HAMAP-Rule" id="MF_00182"/>
    </source>
</evidence>
<evidence type="ECO:0000256" key="3">
    <source>
        <dbReference type="ARBA" id="ARBA00022679"/>
    </source>
</evidence>
<dbReference type="InterPro" id="IPR005793">
    <property type="entry name" value="Formyl_trans_C"/>
</dbReference>
<comment type="catalytic activity">
    <reaction evidence="5">
        <text>L-methionyl-tRNA(fMet) + (6R)-10-formyltetrahydrofolate = N-formyl-L-methionyl-tRNA(fMet) + (6S)-5,6,7,8-tetrahydrofolate + H(+)</text>
        <dbReference type="Rhea" id="RHEA:24380"/>
        <dbReference type="Rhea" id="RHEA-COMP:9952"/>
        <dbReference type="Rhea" id="RHEA-COMP:9953"/>
        <dbReference type="ChEBI" id="CHEBI:15378"/>
        <dbReference type="ChEBI" id="CHEBI:57453"/>
        <dbReference type="ChEBI" id="CHEBI:78530"/>
        <dbReference type="ChEBI" id="CHEBI:78844"/>
        <dbReference type="ChEBI" id="CHEBI:195366"/>
        <dbReference type="EC" id="2.1.2.9"/>
    </reaction>
</comment>
<dbReference type="PANTHER" id="PTHR11138:SF5">
    <property type="entry name" value="METHIONYL-TRNA FORMYLTRANSFERASE, MITOCHONDRIAL"/>
    <property type="match status" value="1"/>
</dbReference>
<evidence type="ECO:0000259" key="7">
    <source>
        <dbReference type="Pfam" id="PF02911"/>
    </source>
</evidence>
<dbReference type="KEGG" id="tio:INP52_06365"/>
<dbReference type="InterPro" id="IPR005794">
    <property type="entry name" value="Fmt"/>
</dbReference>
<comment type="function">
    <text evidence="5">Attaches a formyl group to the free amino group of methionyl-tRNA(fMet). The formyl group appears to play a dual role in the initiator identity of N-formylmethionyl-tRNA by promoting its recognition by IF2 and preventing the misappropriation of this tRNA by the elongation apparatus.</text>
</comment>
<dbReference type="EC" id="2.1.2.9" evidence="2 5"/>
<keyword evidence="3 5" id="KW-0808">Transferase</keyword>
<dbReference type="PANTHER" id="PTHR11138">
    <property type="entry name" value="METHIONYL-TRNA FORMYLTRANSFERASE"/>
    <property type="match status" value="1"/>
</dbReference>
<gene>
    <name evidence="5 8" type="primary">fmt</name>
    <name evidence="8" type="ORF">INP52_06365</name>
</gene>
<protein>
    <recommendedName>
        <fullName evidence="2 5">Methionyl-tRNA formyltransferase</fullName>
        <ecNumber evidence="2 5">2.1.2.9</ecNumber>
    </recommendedName>
</protein>
<evidence type="ECO:0000259" key="6">
    <source>
        <dbReference type="Pfam" id="PF00551"/>
    </source>
</evidence>
<dbReference type="GO" id="GO:0005829">
    <property type="term" value="C:cytosol"/>
    <property type="evidence" value="ECO:0007669"/>
    <property type="project" value="TreeGrafter"/>
</dbReference>
<reference evidence="8 9" key="1">
    <citation type="submission" date="2020-10" db="EMBL/GenBank/DDBJ databases">
        <title>Olsenella immobilis sp.nov., isolated from the mud in a fermentation cellar used for the production of Chinese strong-flavoured liquor.</title>
        <authorList>
            <person name="Lu L."/>
        </authorList>
    </citation>
    <scope>NUCLEOTIDE SEQUENCE [LARGE SCALE GENOMIC DNA]</scope>
    <source>
        <strain evidence="8 9">LZLJ-2</strain>
    </source>
</reference>
<dbReference type="Proteomes" id="UP000593735">
    <property type="component" value="Chromosome"/>
</dbReference>
<keyword evidence="9" id="KW-1185">Reference proteome</keyword>
<dbReference type="Gene3D" id="3.40.50.12230">
    <property type="match status" value="1"/>
</dbReference>
<dbReference type="NCBIfam" id="TIGR00460">
    <property type="entry name" value="fmt"/>
    <property type="match status" value="1"/>
</dbReference>
<evidence type="ECO:0000256" key="1">
    <source>
        <dbReference type="ARBA" id="ARBA00010699"/>
    </source>
</evidence>
<dbReference type="InterPro" id="IPR002376">
    <property type="entry name" value="Formyl_transf_N"/>
</dbReference>
<dbReference type="Pfam" id="PF02911">
    <property type="entry name" value="Formyl_trans_C"/>
    <property type="match status" value="1"/>
</dbReference>